<reference evidence="2 3" key="1">
    <citation type="submission" date="2022-10" db="EMBL/GenBank/DDBJ databases">
        <title>Defluviimonas sp. nov., isolated from ocean surface water.</title>
        <authorList>
            <person name="He W."/>
            <person name="Wang L."/>
            <person name="Zhang D.-F."/>
        </authorList>
    </citation>
    <scope>NUCLEOTIDE SEQUENCE [LARGE SCALE GENOMIC DNA]</scope>
    <source>
        <strain evidence="2 3">WL0075</strain>
    </source>
</reference>
<comment type="caution">
    <text evidence="2">The sequence shown here is derived from an EMBL/GenBank/DDBJ whole genome shotgun (WGS) entry which is preliminary data.</text>
</comment>
<keyword evidence="3" id="KW-1185">Reference proteome</keyword>
<dbReference type="EMBL" id="JAOWLA010000004">
    <property type="protein sequence ID" value="MCV2864324.1"/>
    <property type="molecule type" value="Genomic_DNA"/>
</dbReference>
<dbReference type="RefSeq" id="WP_263720827.1">
    <property type="nucleotide sequence ID" value="NZ_JAOWLA010000004.1"/>
</dbReference>
<name>A0ABT2YZL6_9RHOB</name>
<feature type="domain" description="SGNH hydrolase-type esterase" evidence="1">
    <location>
        <begin position="6"/>
        <end position="192"/>
    </location>
</feature>
<dbReference type="Pfam" id="PF13472">
    <property type="entry name" value="Lipase_GDSL_2"/>
    <property type="match status" value="1"/>
</dbReference>
<sequence>MPTVLCYGDSNTFGTPPMASLNEDRRFDRATRWPGVLAAALGPDWDVIAEGLPGRTTVHDDPIEGAHRNGLTVLPAIVESHRPIDVAVLMLGTNDLKQRFSLTGFDIARGAGRLVEVMLASGHVRQVLWVCPSPVVETGCLAEMFQGAEARGRSVADWSRQFAAELGVSFLDAGTLIAVDPLDGVHLNAAAHGILGEAIAAQVRALAKSEGN</sequence>
<dbReference type="GO" id="GO:0016787">
    <property type="term" value="F:hydrolase activity"/>
    <property type="evidence" value="ECO:0007669"/>
    <property type="project" value="UniProtKB-KW"/>
</dbReference>
<gene>
    <name evidence="2" type="ORF">OE647_06165</name>
</gene>
<evidence type="ECO:0000313" key="3">
    <source>
        <dbReference type="Proteomes" id="UP001652503"/>
    </source>
</evidence>
<dbReference type="SUPFAM" id="SSF52266">
    <property type="entry name" value="SGNH hydrolase"/>
    <property type="match status" value="1"/>
</dbReference>
<organism evidence="2 3">
    <name type="scientific">Albidovulum sediminicola</name>
    <dbReference type="NCBI Taxonomy" id="2984331"/>
    <lineage>
        <taxon>Bacteria</taxon>
        <taxon>Pseudomonadati</taxon>
        <taxon>Pseudomonadota</taxon>
        <taxon>Alphaproteobacteria</taxon>
        <taxon>Rhodobacterales</taxon>
        <taxon>Paracoccaceae</taxon>
        <taxon>Albidovulum</taxon>
    </lineage>
</organism>
<accession>A0ABT2YZL6</accession>
<dbReference type="Gene3D" id="3.40.50.1110">
    <property type="entry name" value="SGNH hydrolase"/>
    <property type="match status" value="1"/>
</dbReference>
<proteinExistence type="predicted"/>
<protein>
    <submittedName>
        <fullName evidence="2">SGNH/GDSL hydrolase family protein</fullName>
    </submittedName>
</protein>
<evidence type="ECO:0000259" key="1">
    <source>
        <dbReference type="Pfam" id="PF13472"/>
    </source>
</evidence>
<dbReference type="CDD" id="cd01839">
    <property type="entry name" value="SGNH_arylesterase_like"/>
    <property type="match status" value="1"/>
</dbReference>
<evidence type="ECO:0000313" key="2">
    <source>
        <dbReference type="EMBL" id="MCV2864324.1"/>
    </source>
</evidence>
<dbReference type="InterPro" id="IPR013830">
    <property type="entry name" value="SGNH_hydro"/>
</dbReference>
<dbReference type="InterPro" id="IPR036514">
    <property type="entry name" value="SGNH_hydro_sf"/>
</dbReference>
<keyword evidence="2" id="KW-0378">Hydrolase</keyword>
<dbReference type="Proteomes" id="UP001652503">
    <property type="component" value="Unassembled WGS sequence"/>
</dbReference>